<accession>A0A8K1U2D9</accession>
<name>A0A8K1U2D9_9VIRU</name>
<feature type="compositionally biased region" description="Basic and acidic residues" evidence="1">
    <location>
        <begin position="1117"/>
        <end position="1131"/>
    </location>
</feature>
<dbReference type="EMBL" id="MW239362">
    <property type="protein sequence ID" value="UGO57364.1"/>
    <property type="molecule type" value="Genomic_RNA"/>
</dbReference>
<protein>
    <recommendedName>
        <fullName evidence="3">Chroparavirus methyltransferase domain-containing protein</fullName>
    </recommendedName>
</protein>
<keyword evidence="2" id="KW-0472">Membrane</keyword>
<feature type="compositionally biased region" description="Basic and acidic residues" evidence="1">
    <location>
        <begin position="1093"/>
        <end position="1102"/>
    </location>
</feature>
<proteinExistence type="predicted"/>
<reference evidence="4" key="1">
    <citation type="submission" date="2020-11" db="EMBL/GenBank/DDBJ databases">
        <title>RNA virus dark matter in the feces of wild birds.</title>
        <authorList>
            <person name="Lu X."/>
            <person name="Yang X.S."/>
            <person name="Zhang W."/>
        </authorList>
    </citation>
    <scope>NUCLEOTIDE SEQUENCE</scope>
    <source>
        <strain evidence="4">Yellow-browedWarbler116con101</strain>
    </source>
</reference>
<evidence type="ECO:0000313" key="4">
    <source>
        <dbReference type="EMBL" id="UGO57364.1"/>
    </source>
</evidence>
<evidence type="ECO:0000256" key="2">
    <source>
        <dbReference type="SAM" id="Phobius"/>
    </source>
</evidence>
<organism evidence="4">
    <name type="scientific">Riboviria sp</name>
    <dbReference type="NCBI Taxonomy" id="2585031"/>
    <lineage>
        <taxon>Viruses</taxon>
        <taxon>Riboviria</taxon>
    </lineage>
</organism>
<sequence>MTQELKEKLNFTCGNRALSSVFARCSVPQPADAPGYVCVKPNFLKAGPTNPFRGTLLVGPQTSRFLVCIGLHKTAAWLNSCRPSWLEFTVDKFGVQISTMPNSDMLEWFGIIACGLSKYHHMAWERPTFHDPFDLRAHNELVRSYGSQCRKAVLDVAYEQRAIIWIKATGEVMVNENISPWLTCCVGWVLKYRACPDHISVLRNWVQPRWVVFADDSTWVCRINHALLAQNGDVESNPGPIIRAFARVLLVCLVCHFGLLGSVALVNTVSTSSLYKWFVQPRIIAEWDRCSMQDSYSTFWTGAIKDRPLWTYFVLWPVPAALETSIWCDLIVFRFGRHGPEYLGPLIARIDLISSTAKFVDFFKIFQFAAIWMGVFVITTPCLVLFGCLVYASRHSSVRVINKNGAIDINAMRRKVESQLKTVIKPEKTVGHQWLARQRRQAEAVVIDYMLENTNRFRDVGGSRTRFSELGAQKHICCPKNLFNDDALRELKSPEIFPNCEKRGQDCPQKYDIPWAMLSHVDYHLTQSELVRTIVGPTFVINHDFAARPTKLGNLNNRAEAELSYFGNRVTMTTDDGTKYQHVFHEWGNEGSVVTQQGAFVYCLLTRFHDTCIYFCYPAEGDYNRTDVNVMPPDGDDALPMINGYNVLKELDLGVYKFDKRSHSFEVKANLIEECAISFGACNRDDKYPTSLLSYVTARCKAMSVDTSNLDCIVRLVAYLADVKAVSTVYSATCIKGHPVDFRWYDLCRLKTILWLRHRSSLAFCLFVSKLFSNDKIKRATAWTFPKVIVPTYEIYTQRVRSKYLVTGVKQFASDRFQSPPTPAHACSDEHPKCCTGEDSSECDHIPRDKSVKHGPKAVPTNNQQCRGGTGISLHDGSTKPPTSTRPESCAPKVGEHAVQVANCKEKSDSNKSCGPTGGESGVNVPSGATSDVQFSDCGPDLSADAQYLRGSVWEDEGDRLVLATSYSDAKDTRVVLAEDVSAGLMGLTNQDSEHCLGWIDAICTRVSRFGDSHKCAELSKGLCRIASGCQSVGKGRSFDFPRCVVRVGRFDGDHDRVPGTCSFQDLDVTISRKTEGDVGGGLRSCDEVRVVEERSDHEKFSKNRNKSQRKRPTKHQPAERRDARDARSVH</sequence>
<keyword evidence="2" id="KW-0812">Transmembrane</keyword>
<evidence type="ECO:0000259" key="3">
    <source>
        <dbReference type="Pfam" id="PF19223"/>
    </source>
</evidence>
<feature type="region of interest" description="Disordered" evidence="1">
    <location>
        <begin position="1093"/>
        <end position="1131"/>
    </location>
</feature>
<feature type="domain" description="Chroparavirus methyltransferase" evidence="3">
    <location>
        <begin position="430"/>
        <end position="740"/>
    </location>
</feature>
<evidence type="ECO:0000256" key="1">
    <source>
        <dbReference type="SAM" id="MobiDB-lite"/>
    </source>
</evidence>
<feature type="compositionally biased region" description="Basic residues" evidence="1">
    <location>
        <begin position="1103"/>
        <end position="1115"/>
    </location>
</feature>
<feature type="region of interest" description="Disordered" evidence="1">
    <location>
        <begin position="846"/>
        <end position="924"/>
    </location>
</feature>
<feature type="transmembrane region" description="Helical" evidence="2">
    <location>
        <begin position="244"/>
        <end position="266"/>
    </location>
</feature>
<feature type="transmembrane region" description="Helical" evidence="2">
    <location>
        <begin position="368"/>
        <end position="392"/>
    </location>
</feature>
<dbReference type="Pfam" id="PF19223">
    <property type="entry name" value="Chropara_Vmeth"/>
    <property type="match status" value="1"/>
</dbReference>
<keyword evidence="2" id="KW-1133">Transmembrane helix</keyword>
<dbReference type="InterPro" id="IPR043646">
    <property type="entry name" value="Chropara_Vmeth_dom"/>
</dbReference>